<organism evidence="5 6">
    <name type="scientific">Alkaliphilus serpentinus</name>
    <dbReference type="NCBI Taxonomy" id="1482731"/>
    <lineage>
        <taxon>Bacteria</taxon>
        <taxon>Bacillati</taxon>
        <taxon>Bacillota</taxon>
        <taxon>Clostridia</taxon>
        <taxon>Peptostreptococcales</taxon>
        <taxon>Natronincolaceae</taxon>
        <taxon>Alkaliphilus</taxon>
    </lineage>
</organism>
<dbReference type="RefSeq" id="WP_151866351.1">
    <property type="nucleotide sequence ID" value="NZ_WBZB01000039.1"/>
</dbReference>
<evidence type="ECO:0000259" key="4">
    <source>
        <dbReference type="PROSITE" id="PS50995"/>
    </source>
</evidence>
<dbReference type="OrthoDB" id="1904181at2"/>
<dbReference type="InterPro" id="IPR036390">
    <property type="entry name" value="WH_DNA-bd_sf"/>
</dbReference>
<accession>A0A833HMQ9</accession>
<dbReference type="EMBL" id="WBZB01000039">
    <property type="protein sequence ID" value="KAB3528795.1"/>
    <property type="molecule type" value="Genomic_DNA"/>
</dbReference>
<dbReference type="SUPFAM" id="SSF46785">
    <property type="entry name" value="Winged helix' DNA-binding domain"/>
    <property type="match status" value="1"/>
</dbReference>
<name>A0A833HMQ9_9FIRM</name>
<dbReference type="AlphaFoldDB" id="A0A833HMQ9"/>
<dbReference type="InterPro" id="IPR036388">
    <property type="entry name" value="WH-like_DNA-bd_sf"/>
</dbReference>
<dbReference type="InterPro" id="IPR023187">
    <property type="entry name" value="Tscrpt_reg_MarR-type_CS"/>
</dbReference>
<dbReference type="GO" id="GO:0003700">
    <property type="term" value="F:DNA-binding transcription factor activity"/>
    <property type="evidence" value="ECO:0007669"/>
    <property type="project" value="InterPro"/>
</dbReference>
<dbReference type="Gene3D" id="1.10.10.10">
    <property type="entry name" value="Winged helix-like DNA-binding domain superfamily/Winged helix DNA-binding domain"/>
    <property type="match status" value="1"/>
</dbReference>
<protein>
    <submittedName>
        <fullName evidence="5">MarR family transcriptional regulator</fullName>
    </submittedName>
</protein>
<evidence type="ECO:0000313" key="6">
    <source>
        <dbReference type="Proteomes" id="UP000465601"/>
    </source>
</evidence>
<comment type="caution">
    <text evidence="5">The sequence shown here is derived from an EMBL/GenBank/DDBJ whole genome shotgun (WGS) entry which is preliminary data.</text>
</comment>
<keyword evidence="3" id="KW-0804">Transcription</keyword>
<dbReference type="PRINTS" id="PR00598">
    <property type="entry name" value="HTHMARR"/>
</dbReference>
<dbReference type="PANTHER" id="PTHR42756">
    <property type="entry name" value="TRANSCRIPTIONAL REGULATOR, MARR"/>
    <property type="match status" value="1"/>
</dbReference>
<dbReference type="SMART" id="SM00347">
    <property type="entry name" value="HTH_MARR"/>
    <property type="match status" value="1"/>
</dbReference>
<proteinExistence type="predicted"/>
<dbReference type="PROSITE" id="PS01117">
    <property type="entry name" value="HTH_MARR_1"/>
    <property type="match status" value="1"/>
</dbReference>
<dbReference type="InterPro" id="IPR000835">
    <property type="entry name" value="HTH_MarR-typ"/>
</dbReference>
<feature type="domain" description="HTH marR-type" evidence="4">
    <location>
        <begin position="3"/>
        <end position="132"/>
    </location>
</feature>
<evidence type="ECO:0000256" key="1">
    <source>
        <dbReference type="ARBA" id="ARBA00023015"/>
    </source>
</evidence>
<evidence type="ECO:0000256" key="2">
    <source>
        <dbReference type="ARBA" id="ARBA00023125"/>
    </source>
</evidence>
<dbReference type="Pfam" id="PF01047">
    <property type="entry name" value="MarR"/>
    <property type="match status" value="1"/>
</dbReference>
<dbReference type="PROSITE" id="PS50995">
    <property type="entry name" value="HTH_MARR_2"/>
    <property type="match status" value="1"/>
</dbReference>
<dbReference type="Proteomes" id="UP000465601">
    <property type="component" value="Unassembled WGS sequence"/>
</dbReference>
<reference evidence="5 6" key="1">
    <citation type="submission" date="2019-10" db="EMBL/GenBank/DDBJ databases">
        <title>Alkaliphilus serpentinus sp. nov. and Alkaliphilus pronyensis sp. nov., two novel anaerobic alkaliphilic species isolated from the serpentinized-hosted hydrothermal field of the Prony Bay (New Caledonia).</title>
        <authorList>
            <person name="Postec A."/>
        </authorList>
    </citation>
    <scope>NUCLEOTIDE SEQUENCE [LARGE SCALE GENOMIC DNA]</scope>
    <source>
        <strain evidence="5 6">LacT</strain>
    </source>
</reference>
<keyword evidence="6" id="KW-1185">Reference proteome</keyword>
<dbReference type="PANTHER" id="PTHR42756:SF1">
    <property type="entry name" value="TRANSCRIPTIONAL REPRESSOR OF EMRAB OPERON"/>
    <property type="match status" value="1"/>
</dbReference>
<keyword evidence="1" id="KW-0805">Transcription regulation</keyword>
<evidence type="ECO:0000313" key="5">
    <source>
        <dbReference type="EMBL" id="KAB3528795.1"/>
    </source>
</evidence>
<evidence type="ECO:0000256" key="3">
    <source>
        <dbReference type="ARBA" id="ARBA00023163"/>
    </source>
</evidence>
<sequence length="148" mass="17384">MNDQELIHRLIDIFKFKEEYQLKSSGLLPQDMYILERIYFGGKVTPKDLSEKYHIPPSTLTGIIDRLEKNDLINRVRGNKNRRVVYISLTDKGIHQIKHHIKEDKIFSYNFFRPVKGDKGQQLRQLLIEVLDGINKDTLFNEGALEND</sequence>
<dbReference type="GO" id="GO:0003677">
    <property type="term" value="F:DNA binding"/>
    <property type="evidence" value="ECO:0007669"/>
    <property type="project" value="UniProtKB-KW"/>
</dbReference>
<keyword evidence="2" id="KW-0238">DNA-binding</keyword>
<gene>
    <name evidence="5" type="ORF">F8153_10745</name>
</gene>